<sequence>MLPKRAKNGSSNWIWKNTENCPFIHLFRENTGVCEQLFNKYPTNSPSELLLFLDFMDPLFAVIAKETNDYAQKKIV</sequence>
<organism evidence="1 2">
    <name type="scientific">Diploptera punctata</name>
    <name type="common">Pacific beetle cockroach</name>
    <dbReference type="NCBI Taxonomy" id="6984"/>
    <lineage>
        <taxon>Eukaryota</taxon>
        <taxon>Metazoa</taxon>
        <taxon>Ecdysozoa</taxon>
        <taxon>Arthropoda</taxon>
        <taxon>Hexapoda</taxon>
        <taxon>Insecta</taxon>
        <taxon>Pterygota</taxon>
        <taxon>Neoptera</taxon>
        <taxon>Polyneoptera</taxon>
        <taxon>Dictyoptera</taxon>
        <taxon>Blattodea</taxon>
        <taxon>Blaberoidea</taxon>
        <taxon>Blaberidae</taxon>
        <taxon>Diplopterinae</taxon>
        <taxon>Diploptera</taxon>
    </lineage>
</organism>
<evidence type="ECO:0000313" key="2">
    <source>
        <dbReference type="Proteomes" id="UP001233999"/>
    </source>
</evidence>
<proteinExistence type="predicted"/>
<keyword evidence="2" id="KW-1185">Reference proteome</keyword>
<name>A0AAD8ELC3_DIPPU</name>
<dbReference type="Proteomes" id="UP001233999">
    <property type="component" value="Unassembled WGS sequence"/>
</dbReference>
<reference evidence="1" key="1">
    <citation type="journal article" date="2023" name="IScience">
        <title>Live-bearing cockroach genome reveals convergent evolutionary mechanisms linked to viviparity in insects and beyond.</title>
        <authorList>
            <person name="Fouks B."/>
            <person name="Harrison M.C."/>
            <person name="Mikhailova A.A."/>
            <person name="Marchal E."/>
            <person name="English S."/>
            <person name="Carruthers M."/>
            <person name="Jennings E.C."/>
            <person name="Chiamaka E.L."/>
            <person name="Frigard R.A."/>
            <person name="Pippel M."/>
            <person name="Attardo G.M."/>
            <person name="Benoit J.B."/>
            <person name="Bornberg-Bauer E."/>
            <person name="Tobe S.S."/>
        </authorList>
    </citation>
    <scope>NUCLEOTIDE SEQUENCE</scope>
    <source>
        <strain evidence="1">Stay&amp;Tobe</strain>
    </source>
</reference>
<comment type="caution">
    <text evidence="1">The sequence shown here is derived from an EMBL/GenBank/DDBJ whole genome shotgun (WGS) entry which is preliminary data.</text>
</comment>
<reference evidence="1" key="2">
    <citation type="submission" date="2023-05" db="EMBL/GenBank/DDBJ databases">
        <authorList>
            <person name="Fouks B."/>
        </authorList>
    </citation>
    <scope>NUCLEOTIDE SEQUENCE</scope>
    <source>
        <strain evidence="1">Stay&amp;Tobe</strain>
        <tissue evidence="1">Testes</tissue>
    </source>
</reference>
<dbReference type="EMBL" id="JASPKZ010003068">
    <property type="protein sequence ID" value="KAJ9594104.1"/>
    <property type="molecule type" value="Genomic_DNA"/>
</dbReference>
<accession>A0AAD8ELC3</accession>
<evidence type="ECO:0000313" key="1">
    <source>
        <dbReference type="EMBL" id="KAJ9594104.1"/>
    </source>
</evidence>
<gene>
    <name evidence="1" type="ORF">L9F63_014470</name>
</gene>
<protein>
    <submittedName>
        <fullName evidence="1">Uncharacterized protein</fullName>
    </submittedName>
</protein>
<dbReference type="AlphaFoldDB" id="A0AAD8ELC3"/>